<name>A0A9P6HCY8_9AGAM</name>
<feature type="region of interest" description="Disordered" evidence="1">
    <location>
        <begin position="28"/>
        <end position="56"/>
    </location>
</feature>
<evidence type="ECO:0000256" key="1">
    <source>
        <dbReference type="SAM" id="MobiDB-lite"/>
    </source>
</evidence>
<accession>A0A9P6HCY8</accession>
<evidence type="ECO:0000313" key="2">
    <source>
        <dbReference type="EMBL" id="KAF9784113.1"/>
    </source>
</evidence>
<dbReference type="OrthoDB" id="2651020at2759"/>
<sequence>MSATSYSYTTLDADAELSRLIGTLRLNPKDSGSTSRDLSMEVVRSDDLPRGSTTSRPECQFHPDATSHSHVEPFGCPLLLSIYYHIEAYPTTGGAYLDTIFTHRALLHASPRGHEGCARAFSDLARKIDDREWRADRESDQEAVTAFLNEAMTVATSF</sequence>
<protein>
    <submittedName>
        <fullName evidence="2">Uncharacterized protein</fullName>
    </submittedName>
</protein>
<gene>
    <name evidence="2" type="ORF">BJ322DRAFT_895830</name>
</gene>
<dbReference type="Proteomes" id="UP000736335">
    <property type="component" value="Unassembled WGS sequence"/>
</dbReference>
<evidence type="ECO:0000313" key="3">
    <source>
        <dbReference type="Proteomes" id="UP000736335"/>
    </source>
</evidence>
<comment type="caution">
    <text evidence="2">The sequence shown here is derived from an EMBL/GenBank/DDBJ whole genome shotgun (WGS) entry which is preliminary data.</text>
</comment>
<organism evidence="2 3">
    <name type="scientific">Thelephora terrestris</name>
    <dbReference type="NCBI Taxonomy" id="56493"/>
    <lineage>
        <taxon>Eukaryota</taxon>
        <taxon>Fungi</taxon>
        <taxon>Dikarya</taxon>
        <taxon>Basidiomycota</taxon>
        <taxon>Agaricomycotina</taxon>
        <taxon>Agaricomycetes</taxon>
        <taxon>Thelephorales</taxon>
        <taxon>Thelephoraceae</taxon>
        <taxon>Thelephora</taxon>
    </lineage>
</organism>
<dbReference type="EMBL" id="WIUZ02000009">
    <property type="protein sequence ID" value="KAF9784113.1"/>
    <property type="molecule type" value="Genomic_DNA"/>
</dbReference>
<reference evidence="2" key="2">
    <citation type="submission" date="2020-11" db="EMBL/GenBank/DDBJ databases">
        <authorList>
            <consortium name="DOE Joint Genome Institute"/>
            <person name="Kuo A."/>
            <person name="Miyauchi S."/>
            <person name="Kiss E."/>
            <person name="Drula E."/>
            <person name="Kohler A."/>
            <person name="Sanchez-Garcia M."/>
            <person name="Andreopoulos B."/>
            <person name="Barry K.W."/>
            <person name="Bonito G."/>
            <person name="Buee M."/>
            <person name="Carver A."/>
            <person name="Chen C."/>
            <person name="Cichocki N."/>
            <person name="Clum A."/>
            <person name="Culley D."/>
            <person name="Crous P.W."/>
            <person name="Fauchery L."/>
            <person name="Girlanda M."/>
            <person name="Hayes R."/>
            <person name="Keri Z."/>
            <person name="Labutti K."/>
            <person name="Lipzen A."/>
            <person name="Lombard V."/>
            <person name="Magnuson J."/>
            <person name="Maillard F."/>
            <person name="Morin E."/>
            <person name="Murat C."/>
            <person name="Nolan M."/>
            <person name="Ohm R."/>
            <person name="Pangilinan J."/>
            <person name="Pereira M."/>
            <person name="Perotto S."/>
            <person name="Peter M."/>
            <person name="Riley R."/>
            <person name="Sitrit Y."/>
            <person name="Stielow B."/>
            <person name="Szollosi G."/>
            <person name="Zifcakova L."/>
            <person name="Stursova M."/>
            <person name="Spatafora J.W."/>
            <person name="Tedersoo L."/>
            <person name="Vaario L.-M."/>
            <person name="Yamada A."/>
            <person name="Yan M."/>
            <person name="Wang P."/>
            <person name="Xu J."/>
            <person name="Bruns T."/>
            <person name="Baldrian P."/>
            <person name="Vilgalys R."/>
            <person name="Henrissat B."/>
            <person name="Grigoriev I.V."/>
            <person name="Hibbett D."/>
            <person name="Nagy L.G."/>
            <person name="Martin F.M."/>
        </authorList>
    </citation>
    <scope>NUCLEOTIDE SEQUENCE</scope>
    <source>
        <strain evidence="2">UH-Tt-Lm1</strain>
    </source>
</reference>
<proteinExistence type="predicted"/>
<reference evidence="2" key="1">
    <citation type="journal article" date="2020" name="Nat. Commun.">
        <title>Large-scale genome sequencing of mycorrhizal fungi provides insights into the early evolution of symbiotic traits.</title>
        <authorList>
            <person name="Miyauchi S."/>
            <person name="Kiss E."/>
            <person name="Kuo A."/>
            <person name="Drula E."/>
            <person name="Kohler A."/>
            <person name="Sanchez-Garcia M."/>
            <person name="Morin E."/>
            <person name="Andreopoulos B."/>
            <person name="Barry K.W."/>
            <person name="Bonito G."/>
            <person name="Buee M."/>
            <person name="Carver A."/>
            <person name="Chen C."/>
            <person name="Cichocki N."/>
            <person name="Clum A."/>
            <person name="Culley D."/>
            <person name="Crous P.W."/>
            <person name="Fauchery L."/>
            <person name="Girlanda M."/>
            <person name="Hayes R.D."/>
            <person name="Keri Z."/>
            <person name="LaButti K."/>
            <person name="Lipzen A."/>
            <person name="Lombard V."/>
            <person name="Magnuson J."/>
            <person name="Maillard F."/>
            <person name="Murat C."/>
            <person name="Nolan M."/>
            <person name="Ohm R.A."/>
            <person name="Pangilinan J."/>
            <person name="Pereira M.F."/>
            <person name="Perotto S."/>
            <person name="Peter M."/>
            <person name="Pfister S."/>
            <person name="Riley R."/>
            <person name="Sitrit Y."/>
            <person name="Stielow J.B."/>
            <person name="Szollosi G."/>
            <person name="Zifcakova L."/>
            <person name="Stursova M."/>
            <person name="Spatafora J.W."/>
            <person name="Tedersoo L."/>
            <person name="Vaario L.M."/>
            <person name="Yamada A."/>
            <person name="Yan M."/>
            <person name="Wang P."/>
            <person name="Xu J."/>
            <person name="Bruns T."/>
            <person name="Baldrian P."/>
            <person name="Vilgalys R."/>
            <person name="Dunand C."/>
            <person name="Henrissat B."/>
            <person name="Grigoriev I.V."/>
            <person name="Hibbett D."/>
            <person name="Nagy L.G."/>
            <person name="Martin F.M."/>
        </authorList>
    </citation>
    <scope>NUCLEOTIDE SEQUENCE</scope>
    <source>
        <strain evidence="2">UH-Tt-Lm1</strain>
    </source>
</reference>
<keyword evidence="3" id="KW-1185">Reference proteome</keyword>
<dbReference type="AlphaFoldDB" id="A0A9P6HCY8"/>